<keyword evidence="9" id="KW-1185">Reference proteome</keyword>
<evidence type="ECO:0000259" key="7">
    <source>
        <dbReference type="Pfam" id="PF02668"/>
    </source>
</evidence>
<sequence>MATISIQQEGRALEIEVQGRVVRFHAIWLRDNAWDDQTRSPGNGQKLIRLSDIPVATAIADARLEASVLTLTFVPENKVVEYNLAWLLEHAYDGVPARQKGWIDACLHTWDSAAMAEPPLGCFNAVHASAQALQGWLAGLARFGVAKLANGPVADQALMQVVDLFGYVRETNYGRHFEVRSEVNPTSLAFTRQGLQAHTDNPYRDPVPTLQVLYCLENSVEGGDSLVVDGFRAAQCLRDESPAAFDLLSRYCACFEYRGAQGVILRARRPMIELDPDGRLIAVRFNNRSATAIAEVPYGEMEAYYAAYRRFGEIIDDPAMAVRFRLEPGECFIVDNTRVMHARTAFSGTGMRWFQGCYADKDSLLSRLATLQETLGDA</sequence>
<dbReference type="CDD" id="cd00250">
    <property type="entry name" value="CAS_like"/>
    <property type="match status" value="1"/>
</dbReference>
<dbReference type="RefSeq" id="WP_255855860.1">
    <property type="nucleotide sequence ID" value="NZ_CP073347.1"/>
</dbReference>
<dbReference type="Gene3D" id="3.60.130.10">
    <property type="entry name" value="Clavaminate synthase-like"/>
    <property type="match status" value="1"/>
</dbReference>
<dbReference type="Gene3D" id="3.30.2020.30">
    <property type="match status" value="1"/>
</dbReference>
<dbReference type="GO" id="GO:0051213">
    <property type="term" value="F:dioxygenase activity"/>
    <property type="evidence" value="ECO:0007669"/>
    <property type="project" value="UniProtKB-KW"/>
</dbReference>
<keyword evidence="4 8" id="KW-0223">Dioxygenase</keyword>
<evidence type="ECO:0000256" key="5">
    <source>
        <dbReference type="ARBA" id="ARBA00023002"/>
    </source>
</evidence>
<dbReference type="PANTHER" id="PTHR10696:SF25">
    <property type="entry name" value="OXIDOREDUCTASE AIM17-RELATED"/>
    <property type="match status" value="1"/>
</dbReference>
<evidence type="ECO:0000256" key="3">
    <source>
        <dbReference type="ARBA" id="ARBA00022723"/>
    </source>
</evidence>
<dbReference type="InterPro" id="IPR038492">
    <property type="entry name" value="GBBH-like_N_sf"/>
</dbReference>
<reference evidence="8" key="1">
    <citation type="submission" date="2021-04" db="EMBL/GenBank/DDBJ databases">
        <title>Oceanospirillales bacteria with DddD are important DMSP degraders in coastal seawater.</title>
        <authorList>
            <person name="Liu J."/>
        </authorList>
    </citation>
    <scope>NUCLEOTIDE SEQUENCE</scope>
    <source>
        <strain evidence="8">D13-1</strain>
    </source>
</reference>
<dbReference type="InterPro" id="IPR003819">
    <property type="entry name" value="TauD/TfdA-like"/>
</dbReference>
<evidence type="ECO:0000256" key="4">
    <source>
        <dbReference type="ARBA" id="ARBA00022964"/>
    </source>
</evidence>
<comment type="cofactor">
    <cofactor evidence="1">
        <name>Fe(2+)</name>
        <dbReference type="ChEBI" id="CHEBI:29033"/>
    </cofactor>
</comment>
<dbReference type="EMBL" id="CP073347">
    <property type="protein sequence ID" value="UTW13669.1"/>
    <property type="molecule type" value="Genomic_DNA"/>
</dbReference>
<keyword evidence="5" id="KW-0560">Oxidoreductase</keyword>
<gene>
    <name evidence="8" type="ORF">KDW95_08530</name>
</gene>
<keyword evidence="3" id="KW-0479">Metal-binding</keyword>
<keyword evidence="6" id="KW-0408">Iron</keyword>
<evidence type="ECO:0000313" key="9">
    <source>
        <dbReference type="Proteomes" id="UP001058461"/>
    </source>
</evidence>
<name>A0ABY5HR39_9GAMM</name>
<evidence type="ECO:0000256" key="2">
    <source>
        <dbReference type="ARBA" id="ARBA00008654"/>
    </source>
</evidence>
<evidence type="ECO:0000256" key="6">
    <source>
        <dbReference type="ARBA" id="ARBA00023004"/>
    </source>
</evidence>
<dbReference type="Proteomes" id="UP001058461">
    <property type="component" value="Chromosome"/>
</dbReference>
<accession>A0ABY5HR39</accession>
<organism evidence="8 9">
    <name type="scientific">Marinobacterium rhizophilum</name>
    <dbReference type="NCBI Taxonomy" id="420402"/>
    <lineage>
        <taxon>Bacteria</taxon>
        <taxon>Pseudomonadati</taxon>
        <taxon>Pseudomonadota</taxon>
        <taxon>Gammaproteobacteria</taxon>
        <taxon>Oceanospirillales</taxon>
        <taxon>Oceanospirillaceae</taxon>
        <taxon>Marinobacterium</taxon>
    </lineage>
</organism>
<dbReference type="PANTHER" id="PTHR10696">
    <property type="entry name" value="GAMMA-BUTYROBETAINE HYDROXYLASE-RELATED"/>
    <property type="match status" value="1"/>
</dbReference>
<dbReference type="InterPro" id="IPR042098">
    <property type="entry name" value="TauD-like_sf"/>
</dbReference>
<dbReference type="InterPro" id="IPR050411">
    <property type="entry name" value="AlphaKG_dependent_hydroxylases"/>
</dbReference>
<dbReference type="Pfam" id="PF02668">
    <property type="entry name" value="TauD"/>
    <property type="match status" value="1"/>
</dbReference>
<protein>
    <submittedName>
        <fullName evidence="8">TauD/TfdA family dioxygenase</fullName>
    </submittedName>
</protein>
<dbReference type="SUPFAM" id="SSF51197">
    <property type="entry name" value="Clavaminate synthase-like"/>
    <property type="match status" value="1"/>
</dbReference>
<evidence type="ECO:0000313" key="8">
    <source>
        <dbReference type="EMBL" id="UTW13669.1"/>
    </source>
</evidence>
<feature type="domain" description="TauD/TfdA-like" evidence="7">
    <location>
        <begin position="128"/>
        <end position="358"/>
    </location>
</feature>
<evidence type="ECO:0000256" key="1">
    <source>
        <dbReference type="ARBA" id="ARBA00001954"/>
    </source>
</evidence>
<proteinExistence type="inferred from homology"/>
<comment type="similarity">
    <text evidence="2">Belongs to the gamma-BBH/TMLD family.</text>
</comment>